<feature type="domain" description="TonB-dependent receptor plug" evidence="11">
    <location>
        <begin position="36"/>
        <end position="146"/>
    </location>
</feature>
<keyword evidence="5 9" id="KW-0798">TonB box</keyword>
<dbReference type="Proteomes" id="UP000192907">
    <property type="component" value="Unassembled WGS sequence"/>
</dbReference>
<dbReference type="STRING" id="1513793.SAMN06296036_105148"/>
<organism evidence="12 13">
    <name type="scientific">Pseudobacteriovorax antillogorgiicola</name>
    <dbReference type="NCBI Taxonomy" id="1513793"/>
    <lineage>
        <taxon>Bacteria</taxon>
        <taxon>Pseudomonadati</taxon>
        <taxon>Bdellovibrionota</taxon>
        <taxon>Oligoflexia</taxon>
        <taxon>Oligoflexales</taxon>
        <taxon>Pseudobacteriovoracaceae</taxon>
        <taxon>Pseudobacteriovorax</taxon>
    </lineage>
</organism>
<evidence type="ECO:0000256" key="4">
    <source>
        <dbReference type="ARBA" id="ARBA00022692"/>
    </source>
</evidence>
<evidence type="ECO:0000256" key="1">
    <source>
        <dbReference type="ARBA" id="ARBA00004571"/>
    </source>
</evidence>
<sequence>MSLKYVGLGLLLLPSVMAHGEQDVERMSIIGSRDDLKQQAGSAHRLDDKDLETFSHTDIHRILKQVPGVNIQEEDGLGLRPNIGLRGAHPHRSRKVTLMEDGILIGPAPYSAPAAYYFPMMTRAYGVEVFKGPSAVRFGPNSIGGAINIMTRPLPNDLEYGIQSEIGSYGFQKVHGYLGQAHGPMSYSVSGSFVAGDGFKELPYDSDEGFKKDDIMLKLGYQITNKHAIRFKGIRAHETSFETYLGLTEADFKSNPYQRYAASAEDKMVWHRDQAMLTYQFSGDSLDAQVNVYKHWFQRNWAKFNGFTDSSVDPRTVLNEPIGSNLRFYQVINGEEDSIALDDGIVIGSNRRTYLVEGVQGNLEWELPSLGDRAVVKLGLRHHQDLIERDHTEEDYLMTGGRLVRQESSPQRETNQLHDKSIANSFYGQWDQYWSQWKWSLGMRHEQVRTTRNDRLSPSTSEISNEDSITTFGLGTFYQFNENLGFLVGVNQGVTLVGPGQADSIKPEEALNYEAGFRAQWDKQEVNLVAFYSDYSNIKGTCSFSSGCQDSQIDTEFNGGEAVIQGLELDAGSRWQLGSYLVRSKLAYTYTDGYFTEASESDNPEWGVGLIQPNDPLPYMAKHMAHLSMGLSWNRWEWDLSYHYKSSMYDQTVADSRYEIPAYSVLDFATRWHLTEQQSVAFKIDNLLDETYLVSLRPYGQRPGKPQTFMIGYQWDNM</sequence>
<dbReference type="OrthoDB" id="9760333at2"/>
<dbReference type="EMBL" id="FWZT01000005">
    <property type="protein sequence ID" value="SMF12278.1"/>
    <property type="molecule type" value="Genomic_DNA"/>
</dbReference>
<dbReference type="GO" id="GO:0033214">
    <property type="term" value="P:siderophore-iron import into cell"/>
    <property type="evidence" value="ECO:0007669"/>
    <property type="project" value="TreeGrafter"/>
</dbReference>
<dbReference type="InterPro" id="IPR037066">
    <property type="entry name" value="Plug_dom_sf"/>
</dbReference>
<evidence type="ECO:0000259" key="10">
    <source>
        <dbReference type="Pfam" id="PF00593"/>
    </source>
</evidence>
<comment type="similarity">
    <text evidence="8 9">Belongs to the TonB-dependent receptor family.</text>
</comment>
<dbReference type="RefSeq" id="WP_132317405.1">
    <property type="nucleotide sequence ID" value="NZ_FWZT01000005.1"/>
</dbReference>
<keyword evidence="3 8" id="KW-1134">Transmembrane beta strand</keyword>
<keyword evidence="13" id="KW-1185">Reference proteome</keyword>
<dbReference type="PANTHER" id="PTHR30442:SF0">
    <property type="entry name" value="FE(3+) DICITRATE TRANSPORT PROTEIN FECA"/>
    <property type="match status" value="1"/>
</dbReference>
<keyword evidence="6 8" id="KW-0472">Membrane</keyword>
<dbReference type="Gene3D" id="2.40.170.20">
    <property type="entry name" value="TonB-dependent receptor, beta-barrel domain"/>
    <property type="match status" value="1"/>
</dbReference>
<dbReference type="Gene3D" id="2.170.130.10">
    <property type="entry name" value="TonB-dependent receptor, plug domain"/>
    <property type="match status" value="1"/>
</dbReference>
<dbReference type="PANTHER" id="PTHR30442">
    <property type="entry name" value="IRON III DICITRATE TRANSPORT PROTEIN FECA"/>
    <property type="match status" value="1"/>
</dbReference>
<dbReference type="InterPro" id="IPR036942">
    <property type="entry name" value="Beta-barrel_TonB_sf"/>
</dbReference>
<evidence type="ECO:0000313" key="13">
    <source>
        <dbReference type="Proteomes" id="UP000192907"/>
    </source>
</evidence>
<feature type="domain" description="TonB-dependent receptor-like beta-barrel" evidence="10">
    <location>
        <begin position="255"/>
        <end position="687"/>
    </location>
</feature>
<dbReference type="Pfam" id="PF07715">
    <property type="entry name" value="Plug"/>
    <property type="match status" value="1"/>
</dbReference>
<keyword evidence="4 8" id="KW-0812">Transmembrane</keyword>
<evidence type="ECO:0000313" key="12">
    <source>
        <dbReference type="EMBL" id="SMF12278.1"/>
    </source>
</evidence>
<dbReference type="Pfam" id="PF00593">
    <property type="entry name" value="TonB_dep_Rec_b-barrel"/>
    <property type="match status" value="1"/>
</dbReference>
<gene>
    <name evidence="12" type="ORF">SAMN06296036_105148</name>
</gene>
<dbReference type="GO" id="GO:0009279">
    <property type="term" value="C:cell outer membrane"/>
    <property type="evidence" value="ECO:0007669"/>
    <property type="project" value="UniProtKB-SubCell"/>
</dbReference>
<dbReference type="InterPro" id="IPR039426">
    <property type="entry name" value="TonB-dep_rcpt-like"/>
</dbReference>
<protein>
    <submittedName>
        <fullName evidence="12">Fe(3+) dicitrate transport protein</fullName>
    </submittedName>
</protein>
<reference evidence="13" key="1">
    <citation type="submission" date="2017-04" db="EMBL/GenBank/DDBJ databases">
        <authorList>
            <person name="Varghese N."/>
            <person name="Submissions S."/>
        </authorList>
    </citation>
    <scope>NUCLEOTIDE SEQUENCE [LARGE SCALE GENOMIC DNA]</scope>
    <source>
        <strain evidence="13">RKEM611</strain>
    </source>
</reference>
<proteinExistence type="inferred from homology"/>
<keyword evidence="7 8" id="KW-0998">Cell outer membrane</keyword>
<evidence type="ECO:0000259" key="11">
    <source>
        <dbReference type="Pfam" id="PF07715"/>
    </source>
</evidence>
<comment type="subcellular location">
    <subcellularLocation>
        <location evidence="1 8">Cell outer membrane</location>
        <topology evidence="1 8">Multi-pass membrane protein</topology>
    </subcellularLocation>
</comment>
<dbReference type="InterPro" id="IPR012910">
    <property type="entry name" value="Plug_dom"/>
</dbReference>
<evidence type="ECO:0000256" key="8">
    <source>
        <dbReference type="PROSITE-ProRule" id="PRU01360"/>
    </source>
</evidence>
<evidence type="ECO:0000256" key="2">
    <source>
        <dbReference type="ARBA" id="ARBA00022448"/>
    </source>
</evidence>
<evidence type="ECO:0000256" key="6">
    <source>
        <dbReference type="ARBA" id="ARBA00023136"/>
    </source>
</evidence>
<keyword evidence="2 8" id="KW-0813">Transport</keyword>
<evidence type="ECO:0000256" key="9">
    <source>
        <dbReference type="RuleBase" id="RU003357"/>
    </source>
</evidence>
<dbReference type="SUPFAM" id="SSF56935">
    <property type="entry name" value="Porins"/>
    <property type="match status" value="1"/>
</dbReference>
<evidence type="ECO:0000256" key="5">
    <source>
        <dbReference type="ARBA" id="ARBA00023077"/>
    </source>
</evidence>
<accession>A0A1Y6BPX8</accession>
<dbReference type="PROSITE" id="PS52016">
    <property type="entry name" value="TONB_DEPENDENT_REC_3"/>
    <property type="match status" value="1"/>
</dbReference>
<evidence type="ECO:0000256" key="3">
    <source>
        <dbReference type="ARBA" id="ARBA00022452"/>
    </source>
</evidence>
<name>A0A1Y6BPX8_9BACT</name>
<dbReference type="InterPro" id="IPR000531">
    <property type="entry name" value="Beta-barrel_TonB"/>
</dbReference>
<evidence type="ECO:0000256" key="7">
    <source>
        <dbReference type="ARBA" id="ARBA00023237"/>
    </source>
</evidence>
<dbReference type="AlphaFoldDB" id="A0A1Y6BPX8"/>